<sequence>MSNRFNTIHVQDWVPEHPSLEHTMPSQKSPIDSVENLSMDELRDEYPSGWRILVQNESVGYILDALMDALPGSEFTKSELADKSGVSRQSVYSHLDLLLVLEVLEPVEDSSPERYRVNVDDELLELLHQVNGIVNERLAD</sequence>
<accession>A0A1H3NLD2</accession>
<organism evidence="1 2">
    <name type="scientific">Halopenitus persicus</name>
    <dbReference type="NCBI Taxonomy" id="1048396"/>
    <lineage>
        <taxon>Archaea</taxon>
        <taxon>Methanobacteriati</taxon>
        <taxon>Methanobacteriota</taxon>
        <taxon>Stenosarchaea group</taxon>
        <taxon>Halobacteria</taxon>
        <taxon>Halobacteriales</taxon>
        <taxon>Haloferacaceae</taxon>
        <taxon>Halopenitus</taxon>
    </lineage>
</organism>
<evidence type="ECO:0000313" key="1">
    <source>
        <dbReference type="EMBL" id="SDY89019.1"/>
    </source>
</evidence>
<dbReference type="AlphaFoldDB" id="A0A1H3NLD2"/>
<dbReference type="SUPFAM" id="SSF46785">
    <property type="entry name" value="Winged helix' DNA-binding domain"/>
    <property type="match status" value="1"/>
</dbReference>
<keyword evidence="2" id="KW-1185">Reference proteome</keyword>
<dbReference type="InterPro" id="IPR036388">
    <property type="entry name" value="WH-like_DNA-bd_sf"/>
</dbReference>
<protein>
    <recommendedName>
        <fullName evidence="3">IclR helix-turn-helix domain-containing protein</fullName>
    </recommendedName>
</protein>
<evidence type="ECO:0000313" key="2">
    <source>
        <dbReference type="Proteomes" id="UP000199079"/>
    </source>
</evidence>
<dbReference type="Gene3D" id="1.10.10.10">
    <property type="entry name" value="Winged helix-like DNA-binding domain superfamily/Winged helix DNA-binding domain"/>
    <property type="match status" value="1"/>
</dbReference>
<gene>
    <name evidence="1" type="ORF">SAMN05216564_11325</name>
</gene>
<name>A0A1H3NLD2_9EURY</name>
<dbReference type="EMBL" id="FNPC01000013">
    <property type="protein sequence ID" value="SDY89019.1"/>
    <property type="molecule type" value="Genomic_DNA"/>
</dbReference>
<evidence type="ECO:0008006" key="3">
    <source>
        <dbReference type="Google" id="ProtNLM"/>
    </source>
</evidence>
<proteinExistence type="predicted"/>
<dbReference type="Proteomes" id="UP000199079">
    <property type="component" value="Unassembled WGS sequence"/>
</dbReference>
<dbReference type="InterPro" id="IPR036390">
    <property type="entry name" value="WH_DNA-bd_sf"/>
</dbReference>
<reference evidence="2" key="1">
    <citation type="submission" date="2016-10" db="EMBL/GenBank/DDBJ databases">
        <authorList>
            <person name="Varghese N."/>
            <person name="Submissions S."/>
        </authorList>
    </citation>
    <scope>NUCLEOTIDE SEQUENCE [LARGE SCALE GENOMIC DNA]</scope>
    <source>
        <strain evidence="2">DC30,IBRC 10041,KCTC 4046</strain>
    </source>
</reference>
<dbReference type="RefSeq" id="WP_256335756.1">
    <property type="nucleotide sequence ID" value="NZ_FNPC01000013.1"/>
</dbReference>